<dbReference type="GO" id="GO:0005886">
    <property type="term" value="C:plasma membrane"/>
    <property type="evidence" value="ECO:0007669"/>
    <property type="project" value="UniProtKB-SubCell"/>
</dbReference>
<dbReference type="PANTHER" id="PTHR43227">
    <property type="entry name" value="BLL4140 PROTEIN"/>
    <property type="match status" value="1"/>
</dbReference>
<dbReference type="PANTHER" id="PTHR43227:SF8">
    <property type="entry name" value="DIACETYLCHITOBIOSE UPTAKE SYSTEM PERMEASE PROTEIN DASB"/>
    <property type="match status" value="1"/>
</dbReference>
<dbReference type="CDD" id="cd06261">
    <property type="entry name" value="TM_PBP2"/>
    <property type="match status" value="1"/>
</dbReference>
<organism evidence="9 10">
    <name type="scientific">Bifidobacterium animalis subsp. animalis MCC 0483</name>
    <dbReference type="NCBI Taxonomy" id="1365955"/>
    <lineage>
        <taxon>Bacteria</taxon>
        <taxon>Bacillati</taxon>
        <taxon>Actinomycetota</taxon>
        <taxon>Actinomycetes</taxon>
        <taxon>Bifidobacteriales</taxon>
        <taxon>Bifidobacteriaceae</taxon>
        <taxon>Bifidobacterium</taxon>
    </lineage>
</organism>
<keyword evidence="4 7" id="KW-0812">Transmembrane</keyword>
<accession>A0AB34T9Q8</accession>
<feature type="transmembrane region" description="Helical" evidence="7">
    <location>
        <begin position="44"/>
        <end position="69"/>
    </location>
</feature>
<dbReference type="SUPFAM" id="SSF161098">
    <property type="entry name" value="MetI-like"/>
    <property type="match status" value="1"/>
</dbReference>
<dbReference type="EMBL" id="AWFK01000004">
    <property type="protein sequence ID" value="KOA50890.1"/>
    <property type="molecule type" value="Genomic_DNA"/>
</dbReference>
<evidence type="ECO:0000256" key="5">
    <source>
        <dbReference type="ARBA" id="ARBA00022989"/>
    </source>
</evidence>
<evidence type="ECO:0000256" key="2">
    <source>
        <dbReference type="ARBA" id="ARBA00022448"/>
    </source>
</evidence>
<dbReference type="Gene3D" id="1.10.3720.10">
    <property type="entry name" value="MetI-like"/>
    <property type="match status" value="1"/>
</dbReference>
<feature type="domain" description="ABC transmembrane type-1" evidence="8">
    <location>
        <begin position="102"/>
        <end position="320"/>
    </location>
</feature>
<evidence type="ECO:0000256" key="4">
    <source>
        <dbReference type="ARBA" id="ARBA00022692"/>
    </source>
</evidence>
<protein>
    <submittedName>
        <fullName evidence="9">ABC transporter permease</fullName>
    </submittedName>
</protein>
<keyword evidence="3" id="KW-1003">Cell membrane</keyword>
<comment type="similarity">
    <text evidence="7">Belongs to the binding-protein-dependent transport system permease family.</text>
</comment>
<dbReference type="Proteomes" id="UP000037239">
    <property type="component" value="Unassembled WGS sequence"/>
</dbReference>
<keyword evidence="5 7" id="KW-1133">Transmembrane helix</keyword>
<feature type="transmembrane region" description="Helical" evidence="7">
    <location>
        <begin position="140"/>
        <end position="162"/>
    </location>
</feature>
<proteinExistence type="inferred from homology"/>
<gene>
    <name evidence="9" type="ORF">BAAM0483_02085</name>
</gene>
<comment type="subcellular location">
    <subcellularLocation>
        <location evidence="1 7">Cell membrane</location>
        <topology evidence="1 7">Multi-pass membrane protein</topology>
    </subcellularLocation>
</comment>
<dbReference type="InterPro" id="IPR000515">
    <property type="entry name" value="MetI-like"/>
</dbReference>
<dbReference type="InterPro" id="IPR050809">
    <property type="entry name" value="UgpAE/MalFG_permease"/>
</dbReference>
<reference evidence="9 10" key="1">
    <citation type="journal article" date="2015" name="Int J Genomics">
        <title>Comparative Genomics Revealed Genetic Diversity and Species/Strain-Level Differences in Carbohydrate Metabolism of Three Probiotic Bifidobacterial Species.</title>
        <authorList>
            <person name="Odamaki T."/>
            <person name="Horigome A."/>
            <person name="Sugahara H."/>
            <person name="Hashikura N."/>
            <person name="Minami J."/>
            <person name="Xiao J.Z."/>
            <person name="Abe F."/>
        </authorList>
    </citation>
    <scope>NUCLEOTIDE SEQUENCE [LARGE SCALE GENOMIC DNA]</scope>
    <source>
        <strain evidence="9 10">MCC 0483</strain>
    </source>
</reference>
<dbReference type="InterPro" id="IPR035906">
    <property type="entry name" value="MetI-like_sf"/>
</dbReference>
<keyword evidence="6 7" id="KW-0472">Membrane</keyword>
<evidence type="ECO:0000256" key="3">
    <source>
        <dbReference type="ARBA" id="ARBA00022475"/>
    </source>
</evidence>
<feature type="transmembrane region" description="Helical" evidence="7">
    <location>
        <begin position="182"/>
        <end position="206"/>
    </location>
</feature>
<keyword evidence="2 7" id="KW-0813">Transport</keyword>
<dbReference type="AlphaFoldDB" id="A0AB34T9Q8"/>
<evidence type="ECO:0000256" key="7">
    <source>
        <dbReference type="RuleBase" id="RU363032"/>
    </source>
</evidence>
<evidence type="ECO:0000256" key="6">
    <source>
        <dbReference type="ARBA" id="ARBA00023136"/>
    </source>
</evidence>
<dbReference type="GO" id="GO:0055085">
    <property type="term" value="P:transmembrane transport"/>
    <property type="evidence" value="ECO:0007669"/>
    <property type="project" value="InterPro"/>
</dbReference>
<sequence>MTITTNDSTATEATTGQVGQMKTIAVGRESEKARKKTARKHSRWGWFFTAPFGIVFIVFLVVPLGYAFYLSLFTYSQVFGERFTGLSNYARVFTDTIFLTGMGRVLLYTVVMVPIQLGLALCFALLLDMMKNRFGSLSRLCIFLPYAIPGVIGALMWGFMYSKNMGPFTSIFDLLGMQTPNFLSKSGIFGALVNVVTWQWTGYYMVILYSALQSIPTELYESARIDGASEFRIATRIKIPMISGSMVMVTIFSLIGTLQFYTEPTVLRNQAPTVIPPEYTPNMYAQALAFSYNDTNYSATVSFALGLVVVIFSVIFMKLTSKQSGLED</sequence>
<evidence type="ECO:0000313" key="10">
    <source>
        <dbReference type="Proteomes" id="UP000037239"/>
    </source>
</evidence>
<feature type="transmembrane region" description="Helical" evidence="7">
    <location>
        <begin position="239"/>
        <end position="261"/>
    </location>
</feature>
<evidence type="ECO:0000259" key="8">
    <source>
        <dbReference type="PROSITE" id="PS50928"/>
    </source>
</evidence>
<evidence type="ECO:0000313" key="9">
    <source>
        <dbReference type="EMBL" id="KOA50890.1"/>
    </source>
</evidence>
<feature type="transmembrane region" description="Helical" evidence="7">
    <location>
        <begin position="297"/>
        <end position="317"/>
    </location>
</feature>
<evidence type="ECO:0000256" key="1">
    <source>
        <dbReference type="ARBA" id="ARBA00004651"/>
    </source>
</evidence>
<name>A0AB34T9Q8_9BIFI</name>
<dbReference type="Pfam" id="PF00528">
    <property type="entry name" value="BPD_transp_1"/>
    <property type="match status" value="1"/>
</dbReference>
<comment type="caution">
    <text evidence="9">The sequence shown here is derived from an EMBL/GenBank/DDBJ whole genome shotgun (WGS) entry which is preliminary data.</text>
</comment>
<dbReference type="PROSITE" id="PS50928">
    <property type="entry name" value="ABC_TM1"/>
    <property type="match status" value="1"/>
</dbReference>
<dbReference type="RefSeq" id="WP_241486710.1">
    <property type="nucleotide sequence ID" value="NZ_AWFK01000004.1"/>
</dbReference>
<feature type="transmembrane region" description="Helical" evidence="7">
    <location>
        <begin position="105"/>
        <end position="128"/>
    </location>
</feature>